<comment type="caution">
    <text evidence="2">The sequence shown here is derived from an EMBL/GenBank/DDBJ whole genome shotgun (WGS) entry which is preliminary data.</text>
</comment>
<dbReference type="OrthoDB" id="6155510at2759"/>
<evidence type="ECO:0000313" key="2">
    <source>
        <dbReference type="EMBL" id="RUS82890.1"/>
    </source>
</evidence>
<dbReference type="Proteomes" id="UP000271974">
    <property type="component" value="Unassembled WGS sequence"/>
</dbReference>
<feature type="compositionally biased region" description="Basic and acidic residues" evidence="1">
    <location>
        <begin position="292"/>
        <end position="302"/>
    </location>
</feature>
<feature type="non-terminal residue" evidence="2">
    <location>
        <position position="412"/>
    </location>
</feature>
<accession>A0A3S1C4P5</accession>
<keyword evidence="3" id="KW-1185">Reference proteome</keyword>
<proteinExistence type="predicted"/>
<gene>
    <name evidence="2" type="ORF">EGW08_009355</name>
</gene>
<protein>
    <submittedName>
        <fullName evidence="2">Uncharacterized protein</fullName>
    </submittedName>
</protein>
<feature type="region of interest" description="Disordered" evidence="1">
    <location>
        <begin position="366"/>
        <end position="412"/>
    </location>
</feature>
<name>A0A3S1C4P5_ELYCH</name>
<evidence type="ECO:0000256" key="1">
    <source>
        <dbReference type="SAM" id="MobiDB-lite"/>
    </source>
</evidence>
<feature type="compositionally biased region" description="Basic and acidic residues" evidence="1">
    <location>
        <begin position="397"/>
        <end position="412"/>
    </location>
</feature>
<organism evidence="2 3">
    <name type="scientific">Elysia chlorotica</name>
    <name type="common">Eastern emerald elysia</name>
    <name type="synonym">Sea slug</name>
    <dbReference type="NCBI Taxonomy" id="188477"/>
    <lineage>
        <taxon>Eukaryota</taxon>
        <taxon>Metazoa</taxon>
        <taxon>Spiralia</taxon>
        <taxon>Lophotrochozoa</taxon>
        <taxon>Mollusca</taxon>
        <taxon>Gastropoda</taxon>
        <taxon>Heterobranchia</taxon>
        <taxon>Euthyneura</taxon>
        <taxon>Panpulmonata</taxon>
        <taxon>Sacoglossa</taxon>
        <taxon>Placobranchoidea</taxon>
        <taxon>Plakobranchidae</taxon>
        <taxon>Elysia</taxon>
    </lineage>
</organism>
<evidence type="ECO:0000313" key="3">
    <source>
        <dbReference type="Proteomes" id="UP000271974"/>
    </source>
</evidence>
<sequence length="412" mass="45600">MTTAPGTQYTNGQYTYTTLSSAGYSGSGKFLPSIARRAGYAGESPNLASHQGVSDSDKLFHGRQHSSFHNRVNFSPVDDMQHQEGSTNHNPRHKVTVEVADGEMAAVLKSRRWIFHRSSDEVKNSSPNSHDQHADITSPLLQRTWQSNPSRIHIHPEDSMTRKLDRKAIARRHLVCGLAGGHHSLDKGATQAGVGGREDARRAHSFNCHAGELNQSTTADAKQNISTSSRNLLKGRSVVRRSSATERAREALDNWNSLVHQLQAEHHQGQLGHGSAHLAVLSDADADSSPGSHKEPCEHDDQLTPGRSHRKITRTTSLTFPDMKFPVGIGFTRYRPLTPNLLTRLDKQKMPVKRRTQLWVNSIQESKRTLPKASVTESPIEGEAGHSESCAIRKNHERGTRDADRTDMMVAK</sequence>
<dbReference type="EMBL" id="RQTK01000267">
    <property type="protein sequence ID" value="RUS82890.1"/>
    <property type="molecule type" value="Genomic_DNA"/>
</dbReference>
<feature type="region of interest" description="Disordered" evidence="1">
    <location>
        <begin position="284"/>
        <end position="315"/>
    </location>
</feature>
<dbReference type="AlphaFoldDB" id="A0A3S1C4P5"/>
<reference evidence="2 3" key="1">
    <citation type="submission" date="2019-01" db="EMBL/GenBank/DDBJ databases">
        <title>A draft genome assembly of the solar-powered sea slug Elysia chlorotica.</title>
        <authorList>
            <person name="Cai H."/>
            <person name="Li Q."/>
            <person name="Fang X."/>
            <person name="Li J."/>
            <person name="Curtis N.E."/>
            <person name="Altenburger A."/>
            <person name="Shibata T."/>
            <person name="Feng M."/>
            <person name="Maeda T."/>
            <person name="Schwartz J.A."/>
            <person name="Shigenobu S."/>
            <person name="Lundholm N."/>
            <person name="Nishiyama T."/>
            <person name="Yang H."/>
            <person name="Hasebe M."/>
            <person name="Li S."/>
            <person name="Pierce S.K."/>
            <person name="Wang J."/>
        </authorList>
    </citation>
    <scope>NUCLEOTIDE SEQUENCE [LARGE SCALE GENOMIC DNA]</scope>
    <source>
        <strain evidence="2">EC2010</strain>
        <tissue evidence="2">Whole organism of an adult</tissue>
    </source>
</reference>